<dbReference type="AlphaFoldDB" id="A0A4P9VZI5"/>
<evidence type="ECO:0000313" key="3">
    <source>
        <dbReference type="EMBL" id="RKO85231.1"/>
    </source>
</evidence>
<reference evidence="4" key="1">
    <citation type="journal article" date="2018" name="Nat. Microbiol.">
        <title>Leveraging single-cell genomics to expand the fungal tree of life.</title>
        <authorList>
            <person name="Ahrendt S.R."/>
            <person name="Quandt C.A."/>
            <person name="Ciobanu D."/>
            <person name="Clum A."/>
            <person name="Salamov A."/>
            <person name="Andreopoulos B."/>
            <person name="Cheng J.F."/>
            <person name="Woyke T."/>
            <person name="Pelin A."/>
            <person name="Henrissat B."/>
            <person name="Reynolds N.K."/>
            <person name="Benny G.L."/>
            <person name="Smith M.E."/>
            <person name="James T.Y."/>
            <person name="Grigoriev I.V."/>
        </authorList>
    </citation>
    <scope>NUCLEOTIDE SEQUENCE [LARGE SCALE GENOMIC DNA]</scope>
</reference>
<keyword evidence="1" id="KW-0732">Signal</keyword>
<organism evidence="3 4">
    <name type="scientific">Blyttiomyces helicus</name>
    <dbReference type="NCBI Taxonomy" id="388810"/>
    <lineage>
        <taxon>Eukaryota</taxon>
        <taxon>Fungi</taxon>
        <taxon>Fungi incertae sedis</taxon>
        <taxon>Chytridiomycota</taxon>
        <taxon>Chytridiomycota incertae sedis</taxon>
        <taxon>Chytridiomycetes</taxon>
        <taxon>Chytridiomycetes incertae sedis</taxon>
        <taxon>Blyttiomyces</taxon>
    </lineage>
</organism>
<sequence length="58" mass="6225">MKTISTLVLATAAVWQLAAPVAAADASDVVVLTKDNFAEFAANDLSLIEFYAPWCGHW</sequence>
<dbReference type="InterPro" id="IPR036249">
    <property type="entry name" value="Thioredoxin-like_sf"/>
</dbReference>
<evidence type="ECO:0000313" key="4">
    <source>
        <dbReference type="Proteomes" id="UP000269721"/>
    </source>
</evidence>
<dbReference type="EMBL" id="KZ999279">
    <property type="protein sequence ID" value="RKO85231.1"/>
    <property type="molecule type" value="Genomic_DNA"/>
</dbReference>
<evidence type="ECO:0000259" key="2">
    <source>
        <dbReference type="Pfam" id="PF00085"/>
    </source>
</evidence>
<dbReference type="InterPro" id="IPR013766">
    <property type="entry name" value="Thioredoxin_domain"/>
</dbReference>
<feature type="signal peptide" evidence="1">
    <location>
        <begin position="1"/>
        <end position="23"/>
    </location>
</feature>
<feature type="domain" description="Thioredoxin" evidence="2">
    <location>
        <begin position="29"/>
        <end position="57"/>
    </location>
</feature>
<name>A0A4P9VZI5_9FUNG</name>
<proteinExistence type="predicted"/>
<protein>
    <recommendedName>
        <fullName evidence="2">Thioredoxin domain-containing protein</fullName>
    </recommendedName>
</protein>
<accession>A0A4P9VZI5</accession>
<dbReference type="Gene3D" id="3.40.30.10">
    <property type="entry name" value="Glutaredoxin"/>
    <property type="match status" value="1"/>
</dbReference>
<dbReference type="Pfam" id="PF00085">
    <property type="entry name" value="Thioredoxin"/>
    <property type="match status" value="1"/>
</dbReference>
<feature type="chain" id="PRO_5020557181" description="Thioredoxin domain-containing protein" evidence="1">
    <location>
        <begin position="24"/>
        <end position="58"/>
    </location>
</feature>
<dbReference type="Proteomes" id="UP000269721">
    <property type="component" value="Unassembled WGS sequence"/>
</dbReference>
<dbReference type="CDD" id="cd02961">
    <property type="entry name" value="PDI_a_family"/>
    <property type="match status" value="1"/>
</dbReference>
<dbReference type="SUPFAM" id="SSF52833">
    <property type="entry name" value="Thioredoxin-like"/>
    <property type="match status" value="1"/>
</dbReference>
<keyword evidence="4" id="KW-1185">Reference proteome</keyword>
<evidence type="ECO:0000256" key="1">
    <source>
        <dbReference type="SAM" id="SignalP"/>
    </source>
</evidence>
<gene>
    <name evidence="3" type="ORF">BDK51DRAFT_48201</name>
</gene>